<keyword evidence="4" id="KW-1015">Disulfide bond</keyword>
<gene>
    <name evidence="7" type="ORF">NEMVEDRAFT_v1g121533</name>
</gene>
<dbReference type="PANTHER" id="PTHR23301:SF0">
    <property type="entry name" value="CHITIN-BINDING TYPE-2 DOMAIN-CONTAINING PROTEIN-RELATED"/>
    <property type="match status" value="1"/>
</dbReference>
<feature type="non-terminal residue" evidence="7">
    <location>
        <position position="1"/>
    </location>
</feature>
<keyword evidence="3" id="KW-0677">Repeat</keyword>
<keyword evidence="1" id="KW-0147">Chitin-binding</keyword>
<evidence type="ECO:0000256" key="3">
    <source>
        <dbReference type="ARBA" id="ARBA00022737"/>
    </source>
</evidence>
<proteinExistence type="predicted"/>
<dbReference type="AlphaFoldDB" id="A7SKF7"/>
<dbReference type="SMART" id="SM00494">
    <property type="entry name" value="ChtBD2"/>
    <property type="match status" value="1"/>
</dbReference>
<dbReference type="HOGENOM" id="CLU_3093481_0_0_1"/>
<name>A7SKF7_NEMVE</name>
<evidence type="ECO:0000256" key="5">
    <source>
        <dbReference type="ARBA" id="ARBA00023180"/>
    </source>
</evidence>
<evidence type="ECO:0000313" key="7">
    <source>
        <dbReference type="EMBL" id="EDO35848.1"/>
    </source>
</evidence>
<dbReference type="EMBL" id="DS469686">
    <property type="protein sequence ID" value="EDO35848.1"/>
    <property type="molecule type" value="Genomic_DNA"/>
</dbReference>
<dbReference type="InParanoid" id="A7SKF7"/>
<sequence>HPENCKMYITCSNGITYERQCPAGLNWNDAKKLCDWPKNAPCEEKCQYNIIY</sequence>
<evidence type="ECO:0000313" key="8">
    <source>
        <dbReference type="Proteomes" id="UP000001593"/>
    </source>
</evidence>
<keyword evidence="5" id="KW-0325">Glycoprotein</keyword>
<dbReference type="Gene3D" id="2.170.140.10">
    <property type="entry name" value="Chitin binding domain"/>
    <property type="match status" value="1"/>
</dbReference>
<dbReference type="InterPro" id="IPR002557">
    <property type="entry name" value="Chitin-bd_dom"/>
</dbReference>
<protein>
    <recommendedName>
        <fullName evidence="6">Chitin-binding type-2 domain-containing protein</fullName>
    </recommendedName>
</protein>
<keyword evidence="2" id="KW-0732">Signal</keyword>
<dbReference type="InterPro" id="IPR036508">
    <property type="entry name" value="Chitin-bd_dom_sf"/>
</dbReference>
<organism evidence="7 8">
    <name type="scientific">Nematostella vectensis</name>
    <name type="common">Starlet sea anemone</name>
    <dbReference type="NCBI Taxonomy" id="45351"/>
    <lineage>
        <taxon>Eukaryota</taxon>
        <taxon>Metazoa</taxon>
        <taxon>Cnidaria</taxon>
        <taxon>Anthozoa</taxon>
        <taxon>Hexacorallia</taxon>
        <taxon>Actiniaria</taxon>
        <taxon>Edwardsiidae</taxon>
        <taxon>Nematostella</taxon>
    </lineage>
</organism>
<dbReference type="GO" id="GO:0005576">
    <property type="term" value="C:extracellular region"/>
    <property type="evidence" value="ECO:0007669"/>
    <property type="project" value="InterPro"/>
</dbReference>
<dbReference type="Pfam" id="PF01607">
    <property type="entry name" value="CBM_14"/>
    <property type="match status" value="1"/>
</dbReference>
<feature type="domain" description="Chitin-binding type-2" evidence="6">
    <location>
        <begin position="1"/>
        <end position="44"/>
    </location>
</feature>
<dbReference type="Proteomes" id="UP000001593">
    <property type="component" value="Unassembled WGS sequence"/>
</dbReference>
<evidence type="ECO:0000259" key="6">
    <source>
        <dbReference type="PROSITE" id="PS50940"/>
    </source>
</evidence>
<dbReference type="KEGG" id="nve:5507260"/>
<dbReference type="PhylomeDB" id="A7SKF7"/>
<dbReference type="PANTHER" id="PTHR23301">
    <property type="entry name" value="CHITIN BINDING PERITROPHIN-A"/>
    <property type="match status" value="1"/>
</dbReference>
<dbReference type="SUPFAM" id="SSF57625">
    <property type="entry name" value="Invertebrate chitin-binding proteins"/>
    <property type="match status" value="1"/>
</dbReference>
<accession>A7SKF7</accession>
<keyword evidence="8" id="KW-1185">Reference proteome</keyword>
<evidence type="ECO:0000256" key="1">
    <source>
        <dbReference type="ARBA" id="ARBA00022669"/>
    </source>
</evidence>
<evidence type="ECO:0000256" key="2">
    <source>
        <dbReference type="ARBA" id="ARBA00022729"/>
    </source>
</evidence>
<reference evidence="7 8" key="1">
    <citation type="journal article" date="2007" name="Science">
        <title>Sea anemone genome reveals ancestral eumetazoan gene repertoire and genomic organization.</title>
        <authorList>
            <person name="Putnam N.H."/>
            <person name="Srivastava M."/>
            <person name="Hellsten U."/>
            <person name="Dirks B."/>
            <person name="Chapman J."/>
            <person name="Salamov A."/>
            <person name="Terry A."/>
            <person name="Shapiro H."/>
            <person name="Lindquist E."/>
            <person name="Kapitonov V.V."/>
            <person name="Jurka J."/>
            <person name="Genikhovich G."/>
            <person name="Grigoriev I.V."/>
            <person name="Lucas S.M."/>
            <person name="Steele R.E."/>
            <person name="Finnerty J.R."/>
            <person name="Technau U."/>
            <person name="Martindale M.Q."/>
            <person name="Rokhsar D.S."/>
        </authorList>
    </citation>
    <scope>NUCLEOTIDE SEQUENCE [LARGE SCALE GENOMIC DNA]</scope>
    <source>
        <strain evidence="8">CH2 X CH6</strain>
    </source>
</reference>
<dbReference type="GO" id="GO:0008061">
    <property type="term" value="F:chitin binding"/>
    <property type="evidence" value="ECO:0007669"/>
    <property type="project" value="UniProtKB-KW"/>
</dbReference>
<evidence type="ECO:0000256" key="4">
    <source>
        <dbReference type="ARBA" id="ARBA00023157"/>
    </source>
</evidence>
<dbReference type="InterPro" id="IPR051940">
    <property type="entry name" value="Chitin_bind-dev_reg"/>
</dbReference>
<dbReference type="PROSITE" id="PS50940">
    <property type="entry name" value="CHIT_BIND_II"/>
    <property type="match status" value="1"/>
</dbReference>